<dbReference type="Gene3D" id="1.10.8.60">
    <property type="match status" value="1"/>
</dbReference>
<sequence>MGAGVVRVTLDGASRWRRRSGEYGTVAEALAAAEPGDTVALGAGVYRENVVLDKAVTLRSAEGPGTVRIEPPAGSALIVLASAVVHGVTLEGQDGSAPAVVIAAGAPELTECRITTRSSVGIEIRGEARPTVSAVKVENLGGLGLRVSEDAQALVEDCEIDGTGQSGVVVRAGGALRLLRGRVRRTSGAGLVLTGVGSRIEALGCEFTEIDGNGVQADDHAEGVLTDCAVSRVTDNGLTLDGAATLRLDGCRLHDIPENAADLRGRARLTLTDTRLRSFGRNGLSVWDSETSVEAARCELVDSTGDYPAVWVISGATAKLTDCRIQDVPDGLFVLDRGSAAEATRCTLTQVRGTAVSVSSGATVRLDRLTAQDATTGVWFRDHGSGGLLTDCEIADTATGVIVTRGADPVLRGCVLSGSGEAGVYVSAGGRGTFEDCRAAGGKGYGFHVIDGCPTALTRCRAEQNARGGFEFSEPGPVVEACTSDDAKPAAASAAVTTVDEPPLASTPPGTALVRARALVPAQPLASGLPQIAPIPDCRPAEEALADLDALVGLGTVKQEVRTLIDLISVGRRRRQAGLKAPSLRRHLVFTGSPGTGKTTVARLYGEILASLGVLQQGHLVEVSRMDLVGEHIGSTALRTAEAFDRARGGVLFIDEAYALAPEDGGRDFGREAIDTLVKLMEDHRDEVVVIVAGYTSEMERFLDANPGVASRFSRTITFPDYTPEELLHIAQAQADEHEYRLADATSVSLLTHFAALPKGPSFGNGRTARQVFETMIERHAVRVAHLPDPTTEQLQLLLPEDLPAS</sequence>
<evidence type="ECO:0000256" key="1">
    <source>
        <dbReference type="ARBA" id="ARBA00010378"/>
    </source>
</evidence>
<reference evidence="7 8" key="1">
    <citation type="submission" date="2018-06" db="EMBL/GenBank/DDBJ databases">
        <title>Streptacidiphilus pinicola sp. nov., isolated from pine grove soil.</title>
        <authorList>
            <person name="Roh S.G."/>
            <person name="Park S."/>
            <person name="Kim M.-K."/>
            <person name="Yun B.-R."/>
            <person name="Park J."/>
            <person name="Kim M.J."/>
            <person name="Kim Y.S."/>
            <person name="Kim S.B."/>
        </authorList>
    </citation>
    <scope>NUCLEOTIDE SEQUENCE [LARGE SCALE GENOMIC DNA]</scope>
    <source>
        <strain evidence="7 8">MMS16-CNU450</strain>
    </source>
</reference>
<dbReference type="SMART" id="SM00710">
    <property type="entry name" value="PbH1"/>
    <property type="match status" value="11"/>
</dbReference>
<dbReference type="Pfam" id="PF17866">
    <property type="entry name" value="AAA_lid_6"/>
    <property type="match status" value="1"/>
</dbReference>
<evidence type="ECO:0000256" key="3">
    <source>
        <dbReference type="ARBA" id="ARBA00022741"/>
    </source>
</evidence>
<dbReference type="Proteomes" id="UP000248889">
    <property type="component" value="Unassembled WGS sequence"/>
</dbReference>
<accession>A0A2X0JYV7</accession>
<dbReference type="EMBL" id="QKYN01000244">
    <property type="protein sequence ID" value="RAG80379.1"/>
    <property type="molecule type" value="Genomic_DNA"/>
</dbReference>
<dbReference type="CDD" id="cd00009">
    <property type="entry name" value="AAA"/>
    <property type="match status" value="1"/>
</dbReference>
<dbReference type="OrthoDB" id="9806903at2"/>
<dbReference type="SUPFAM" id="SSF51126">
    <property type="entry name" value="Pectin lyase-like"/>
    <property type="match status" value="2"/>
</dbReference>
<dbReference type="PRINTS" id="PR00819">
    <property type="entry name" value="CBXCFQXSUPER"/>
</dbReference>
<dbReference type="Gene3D" id="2.160.20.10">
    <property type="entry name" value="Single-stranded right-handed beta-helix, Pectin lyase-like"/>
    <property type="match status" value="2"/>
</dbReference>
<evidence type="ECO:0000256" key="4">
    <source>
        <dbReference type="ARBA" id="ARBA00022840"/>
    </source>
</evidence>
<evidence type="ECO:0000259" key="5">
    <source>
        <dbReference type="SMART" id="SM00382"/>
    </source>
</evidence>
<dbReference type="AlphaFoldDB" id="A0A2X0JYV7"/>
<dbReference type="Pfam" id="PF13229">
    <property type="entry name" value="Beta_helix"/>
    <property type="match status" value="2"/>
</dbReference>
<evidence type="ECO:0000313" key="8">
    <source>
        <dbReference type="Proteomes" id="UP000248889"/>
    </source>
</evidence>
<organism evidence="7 8">
    <name type="scientific">Streptacidiphilus pinicola</name>
    <dbReference type="NCBI Taxonomy" id="2219663"/>
    <lineage>
        <taxon>Bacteria</taxon>
        <taxon>Bacillati</taxon>
        <taxon>Actinomycetota</taxon>
        <taxon>Actinomycetes</taxon>
        <taxon>Kitasatosporales</taxon>
        <taxon>Streptomycetaceae</taxon>
        <taxon>Streptacidiphilus</taxon>
    </lineage>
</organism>
<dbReference type="InterPro" id="IPR006633">
    <property type="entry name" value="Carb-bd_sugar_hydrolysis-dom"/>
</dbReference>
<gene>
    <name evidence="7" type="ORF">DN069_38445</name>
</gene>
<dbReference type="Gene3D" id="3.40.50.300">
    <property type="entry name" value="P-loop containing nucleotide triphosphate hydrolases"/>
    <property type="match status" value="1"/>
</dbReference>
<comment type="similarity">
    <text evidence="1">Belongs to the CbxX/CfxQ family.</text>
</comment>
<dbReference type="SMART" id="SM00382">
    <property type="entry name" value="AAA"/>
    <property type="match status" value="1"/>
</dbReference>
<dbReference type="SMART" id="SM00722">
    <property type="entry name" value="CASH"/>
    <property type="match status" value="1"/>
</dbReference>
<keyword evidence="3" id="KW-0547">Nucleotide-binding</keyword>
<dbReference type="GO" id="GO:0005524">
    <property type="term" value="F:ATP binding"/>
    <property type="evidence" value="ECO:0007669"/>
    <property type="project" value="UniProtKB-KW"/>
</dbReference>
<dbReference type="InterPro" id="IPR050773">
    <property type="entry name" value="CbxX/CfxQ_RuBisCO_ESX"/>
</dbReference>
<comment type="caution">
    <text evidence="7">The sequence shown here is derived from an EMBL/GenBank/DDBJ whole genome shotgun (WGS) entry which is preliminary data.</text>
</comment>
<dbReference type="GO" id="GO:0016887">
    <property type="term" value="F:ATP hydrolysis activity"/>
    <property type="evidence" value="ECO:0007669"/>
    <property type="project" value="InterPro"/>
</dbReference>
<name>A0A2X0JYV7_9ACTN</name>
<dbReference type="InterPro" id="IPR003593">
    <property type="entry name" value="AAA+_ATPase"/>
</dbReference>
<dbReference type="InterPro" id="IPR027417">
    <property type="entry name" value="P-loop_NTPase"/>
</dbReference>
<keyword evidence="4" id="KW-0067">ATP-binding</keyword>
<proteinExistence type="inferred from homology"/>
<dbReference type="InterPro" id="IPR039448">
    <property type="entry name" value="Beta_helix"/>
</dbReference>
<dbReference type="PANTHER" id="PTHR43392:SF2">
    <property type="entry name" value="AAA-TYPE ATPASE FAMILY PROTEIN _ ANKYRIN REPEAT FAMILY PROTEIN"/>
    <property type="match status" value="1"/>
</dbReference>
<dbReference type="InterPro" id="IPR041627">
    <property type="entry name" value="AAA_lid_6"/>
</dbReference>
<dbReference type="InterPro" id="IPR003959">
    <property type="entry name" value="ATPase_AAA_core"/>
</dbReference>
<evidence type="ECO:0000313" key="7">
    <source>
        <dbReference type="EMBL" id="RAG80379.1"/>
    </source>
</evidence>
<evidence type="ECO:0000259" key="6">
    <source>
        <dbReference type="SMART" id="SM00722"/>
    </source>
</evidence>
<feature type="domain" description="AAA+ ATPase" evidence="5">
    <location>
        <begin position="584"/>
        <end position="723"/>
    </location>
</feature>
<evidence type="ECO:0000256" key="2">
    <source>
        <dbReference type="ARBA" id="ARBA00022737"/>
    </source>
</evidence>
<dbReference type="SUPFAM" id="SSF52540">
    <property type="entry name" value="P-loop containing nucleoside triphosphate hydrolases"/>
    <property type="match status" value="1"/>
</dbReference>
<dbReference type="PANTHER" id="PTHR43392">
    <property type="entry name" value="AAA-TYPE ATPASE FAMILY PROTEIN / ANKYRIN REPEAT FAMILY PROTEIN"/>
    <property type="match status" value="1"/>
</dbReference>
<dbReference type="FunFam" id="3.40.50.300:FF:000216">
    <property type="entry name" value="Type VII secretion ATPase EccA"/>
    <property type="match status" value="1"/>
</dbReference>
<feature type="domain" description="Carbohydrate-binding/sugar hydrolysis" evidence="6">
    <location>
        <begin position="312"/>
        <end position="473"/>
    </location>
</feature>
<dbReference type="InterPro" id="IPR011050">
    <property type="entry name" value="Pectin_lyase_fold/virulence"/>
</dbReference>
<dbReference type="InterPro" id="IPR012334">
    <property type="entry name" value="Pectin_lyas_fold"/>
</dbReference>
<dbReference type="RefSeq" id="WP_111507886.1">
    <property type="nucleotide sequence ID" value="NZ_QKYN01000244.1"/>
</dbReference>
<keyword evidence="8" id="KW-1185">Reference proteome</keyword>
<dbReference type="InterPro" id="IPR000641">
    <property type="entry name" value="CbxX/CfxQ"/>
</dbReference>
<dbReference type="InterPro" id="IPR006626">
    <property type="entry name" value="PbH1"/>
</dbReference>
<dbReference type="Pfam" id="PF00004">
    <property type="entry name" value="AAA"/>
    <property type="match status" value="1"/>
</dbReference>
<protein>
    <submittedName>
        <fullName evidence="7">Sporulation protein</fullName>
    </submittedName>
</protein>
<keyword evidence="2" id="KW-0677">Repeat</keyword>